<evidence type="ECO:0000313" key="11">
    <source>
        <dbReference type="EMBL" id="KAL3307960.1"/>
    </source>
</evidence>
<evidence type="ECO:0000256" key="9">
    <source>
        <dbReference type="SAM" id="MobiDB-lite"/>
    </source>
</evidence>
<keyword evidence="4 11" id="KW-0396">Initiation factor</keyword>
<gene>
    <name evidence="11" type="primary">EIF2A</name>
    <name evidence="11" type="ORF">Ciccas_013515</name>
</gene>
<evidence type="ECO:0000259" key="10">
    <source>
        <dbReference type="Pfam" id="PF08662"/>
    </source>
</evidence>
<dbReference type="Gene3D" id="2.130.10.10">
    <property type="entry name" value="YVTN repeat-like/Quinoprotein amine dehydrogenase"/>
    <property type="match status" value="1"/>
</dbReference>
<dbReference type="InterPro" id="IPR013979">
    <property type="entry name" value="TIF_beta_prop-like"/>
</dbReference>
<feature type="domain" description="Translation initiation factor beta propellor-like" evidence="10">
    <location>
        <begin position="132"/>
        <end position="319"/>
    </location>
</feature>
<dbReference type="GO" id="GO:0006417">
    <property type="term" value="P:regulation of translation"/>
    <property type="evidence" value="ECO:0007669"/>
    <property type="project" value="UniProtKB-KW"/>
</dbReference>
<evidence type="ECO:0000313" key="12">
    <source>
        <dbReference type="Proteomes" id="UP001626550"/>
    </source>
</evidence>
<keyword evidence="12" id="KW-1185">Reference proteome</keyword>
<evidence type="ECO:0000256" key="3">
    <source>
        <dbReference type="ARBA" id="ARBA00013819"/>
    </source>
</evidence>
<dbReference type="EMBL" id="JBJKFK010006144">
    <property type="protein sequence ID" value="KAL3307960.1"/>
    <property type="molecule type" value="Genomic_DNA"/>
</dbReference>
<dbReference type="SUPFAM" id="SSF69322">
    <property type="entry name" value="Tricorn protease domain 2"/>
    <property type="match status" value="1"/>
</dbReference>
<sequence length="468" mass="52131">MTFSPDGRVLVCFKNFRNQQPEPNLKFYDADTGVCLKEVTQSKSIAWKPQWTRDASICARFSQEEIHVYQNNKFSEAPSCKISVKNVHNFALAPRGPNPNIAFFSHGEKGQPSYVVIHSIEDGKDNGMVTRKSFFKADSVNLLWSDLGQDLLALACTNESQTSYYGDQILYFLSTAKGGCTANVQLPREGSILDMKFLPNSRLFAVCYGHLPATVTVFGTDCEPRFNFGNGPWNTILFSPLGNLVIFGGFGNIPGNVSIWDVNTKQKLTAVLCEDTTHISWLEDGQHFLVATTTPRLRVNNGFRLYSYQGEKLASWDVEKRAEPKLATADLPAQIFHELYHVLVNPLKKDWPDFKPKQGTIDPKVQALGKSTSASRAAAYVPPHIRNNKDDKNSGRKENPVGGKESTAKAASNDATKKIAALKTKLKQIEKLKSDRAAGSKLNPDQINKIKSEKDVLQQLEQWTLKKS</sequence>
<evidence type="ECO:0000256" key="6">
    <source>
        <dbReference type="ARBA" id="ARBA00022737"/>
    </source>
</evidence>
<reference evidence="11 12" key="1">
    <citation type="submission" date="2024-11" db="EMBL/GenBank/DDBJ databases">
        <title>Adaptive evolution of stress response genes in parasites aligns with host niche diversity.</title>
        <authorList>
            <person name="Hahn C."/>
            <person name="Resl P."/>
        </authorList>
    </citation>
    <scope>NUCLEOTIDE SEQUENCE [LARGE SCALE GENOMIC DNA]</scope>
    <source>
        <strain evidence="11">EGGRZ-B1_66</strain>
        <tissue evidence="11">Body</tissue>
    </source>
</reference>
<feature type="compositionally biased region" description="Basic and acidic residues" evidence="9">
    <location>
        <begin position="387"/>
        <end position="399"/>
    </location>
</feature>
<evidence type="ECO:0000256" key="2">
    <source>
        <dbReference type="ARBA" id="ARBA00009573"/>
    </source>
</evidence>
<dbReference type="GO" id="GO:0003743">
    <property type="term" value="F:translation initiation factor activity"/>
    <property type="evidence" value="ECO:0007669"/>
    <property type="project" value="UniProtKB-KW"/>
</dbReference>
<evidence type="ECO:0000256" key="4">
    <source>
        <dbReference type="ARBA" id="ARBA00022540"/>
    </source>
</evidence>
<dbReference type="InterPro" id="IPR011387">
    <property type="entry name" value="TIF2A"/>
</dbReference>
<keyword evidence="5" id="KW-0853">WD repeat</keyword>
<keyword evidence="6" id="KW-0677">Repeat</keyword>
<evidence type="ECO:0000256" key="7">
    <source>
        <dbReference type="ARBA" id="ARBA00022845"/>
    </source>
</evidence>
<feature type="region of interest" description="Disordered" evidence="9">
    <location>
        <begin position="432"/>
        <end position="453"/>
    </location>
</feature>
<comment type="caution">
    <text evidence="11">The sequence shown here is derived from an EMBL/GenBank/DDBJ whole genome shotgun (WGS) entry which is preliminary data.</text>
</comment>
<name>A0ABD2PLH8_9PLAT</name>
<evidence type="ECO:0000256" key="1">
    <source>
        <dbReference type="ARBA" id="ARBA00003993"/>
    </source>
</evidence>
<comment type="function">
    <text evidence="1">Functions in the early steps of protein synthesis of a small number of specific mRNAs. Acts by directing the binding of methionyl-tRNAi to 40S ribosomal subunits. In contrast to the eIF-2 complex, it binds methionyl-tRNAi to 40S subunits in a codon-dependent manner, whereas the eIF-2 complex binds methionyl-tRNAi to 40S subunits in a GTP-dependent manner.</text>
</comment>
<dbReference type="AlphaFoldDB" id="A0ABD2PLH8"/>
<organism evidence="11 12">
    <name type="scientific">Cichlidogyrus casuarinus</name>
    <dbReference type="NCBI Taxonomy" id="1844966"/>
    <lineage>
        <taxon>Eukaryota</taxon>
        <taxon>Metazoa</taxon>
        <taxon>Spiralia</taxon>
        <taxon>Lophotrochozoa</taxon>
        <taxon>Platyhelminthes</taxon>
        <taxon>Monogenea</taxon>
        <taxon>Monopisthocotylea</taxon>
        <taxon>Dactylogyridea</taxon>
        <taxon>Ancyrocephalidae</taxon>
        <taxon>Cichlidogyrus</taxon>
    </lineage>
</organism>
<evidence type="ECO:0000256" key="8">
    <source>
        <dbReference type="ARBA" id="ARBA00022917"/>
    </source>
</evidence>
<dbReference type="Proteomes" id="UP001626550">
    <property type="component" value="Unassembled WGS sequence"/>
</dbReference>
<evidence type="ECO:0000256" key="5">
    <source>
        <dbReference type="ARBA" id="ARBA00022574"/>
    </source>
</evidence>
<proteinExistence type="inferred from homology"/>
<protein>
    <recommendedName>
        <fullName evidence="3">Eukaryotic translation initiation factor 2A</fullName>
    </recommendedName>
</protein>
<keyword evidence="8" id="KW-0648">Protein biosynthesis</keyword>
<keyword evidence="7" id="KW-0810">Translation regulation</keyword>
<accession>A0ABD2PLH8</accession>
<dbReference type="PANTHER" id="PTHR13227:SF0">
    <property type="entry name" value="EUKARYOTIC TRANSLATION INITIATION FACTOR 2A"/>
    <property type="match status" value="1"/>
</dbReference>
<dbReference type="Pfam" id="PF08662">
    <property type="entry name" value="eIF2A"/>
    <property type="match status" value="1"/>
</dbReference>
<feature type="region of interest" description="Disordered" evidence="9">
    <location>
        <begin position="365"/>
        <end position="415"/>
    </location>
</feature>
<dbReference type="InterPro" id="IPR015943">
    <property type="entry name" value="WD40/YVTN_repeat-like_dom_sf"/>
</dbReference>
<comment type="similarity">
    <text evidence="2">Belongs to the WD repeat EIF2A family.</text>
</comment>
<dbReference type="PANTHER" id="PTHR13227">
    <property type="entry name" value="EUKARYOTIC TRANSLATION INITIATION FACTOR 2A"/>
    <property type="match status" value="1"/>
</dbReference>